<dbReference type="InterPro" id="IPR004104">
    <property type="entry name" value="Gfo/Idh/MocA-like_OxRdtase_C"/>
</dbReference>
<proteinExistence type="inferred from homology"/>
<evidence type="ECO:0000259" key="2">
    <source>
        <dbReference type="Pfam" id="PF01408"/>
    </source>
</evidence>
<dbReference type="STRING" id="322505.SAMN04487836_14513"/>
<dbReference type="InterPro" id="IPR036291">
    <property type="entry name" value="NAD(P)-bd_dom_sf"/>
</dbReference>
<feature type="domain" description="Gfo/Idh/MocA-like oxidoreductase N-terminal" evidence="2">
    <location>
        <begin position="5"/>
        <end position="120"/>
    </location>
</feature>
<gene>
    <name evidence="4" type="ORF">SAMN04487834_11014</name>
</gene>
<comment type="similarity">
    <text evidence="1">Belongs to the Gfo/Idh/MocA family.</text>
</comment>
<dbReference type="Proteomes" id="UP000183028">
    <property type="component" value="Unassembled WGS sequence"/>
</dbReference>
<dbReference type="AlphaFoldDB" id="A0A1H6XND6"/>
<dbReference type="PANTHER" id="PTHR43708">
    <property type="entry name" value="CONSERVED EXPRESSED OXIDOREDUCTASE (EUROFUNG)"/>
    <property type="match status" value="1"/>
</dbReference>
<protein>
    <submittedName>
        <fullName evidence="4">Predicted dehydrogenase</fullName>
    </submittedName>
</protein>
<dbReference type="PANTHER" id="PTHR43708:SF7">
    <property type="entry name" value="OXIDOREDUCTASE"/>
    <property type="match status" value="1"/>
</dbReference>
<name>A0A1H6XND6_9FIRM</name>
<dbReference type="Gene3D" id="3.40.50.720">
    <property type="entry name" value="NAD(P)-binding Rossmann-like Domain"/>
    <property type="match status" value="1"/>
</dbReference>
<dbReference type="SUPFAM" id="SSF51735">
    <property type="entry name" value="NAD(P)-binding Rossmann-fold domains"/>
    <property type="match status" value="1"/>
</dbReference>
<dbReference type="InterPro" id="IPR051317">
    <property type="entry name" value="Gfo/Idh/MocA_oxidoreduct"/>
</dbReference>
<dbReference type="Pfam" id="PF01408">
    <property type="entry name" value="GFO_IDH_MocA"/>
    <property type="match status" value="1"/>
</dbReference>
<dbReference type="SUPFAM" id="SSF55347">
    <property type="entry name" value="Glyceraldehyde-3-phosphate dehydrogenase-like, C-terminal domain"/>
    <property type="match status" value="1"/>
</dbReference>
<sequence>MQTKINVGFIGAGKSTHRYQAPFILRRSDKFTIKTIWARHLDHIQWERIPDVNYTDDLESMLNDKEIELIVVSTPVMHYEYALMALEHGKHVLVEKPFTTTSEQAKEIFDLASQKGLMAMCIQNRRFDSDFLTTQKVIESGKLGDIYEVEMHYDYYRKDVVDATDHFDSYLSFLYGHACHTLDQALSYFGKPDDYHMEVKQIMGKGRMNDYFDIDFYYDNALKVTIASSYMRIKHRPRFIVYGTKGMFVKVTEDRQEADLKRFYMPTLDHPDFGMDREEHYGTITYYNEHQEYVEEKVPTVTGDYSRMYDAIFETIRNHKPQLVTSEQTLLQLKLLEEGISQCE</sequence>
<dbReference type="GO" id="GO:0000166">
    <property type="term" value="F:nucleotide binding"/>
    <property type="evidence" value="ECO:0007669"/>
    <property type="project" value="InterPro"/>
</dbReference>
<evidence type="ECO:0000259" key="3">
    <source>
        <dbReference type="Pfam" id="PF02894"/>
    </source>
</evidence>
<dbReference type="Gene3D" id="3.30.360.10">
    <property type="entry name" value="Dihydrodipicolinate Reductase, domain 2"/>
    <property type="match status" value="1"/>
</dbReference>
<dbReference type="OrthoDB" id="9815825at2"/>
<accession>A0A1H6XND6</accession>
<dbReference type="EMBL" id="FNYK01000101">
    <property type="protein sequence ID" value="SEJ30591.1"/>
    <property type="molecule type" value="Genomic_DNA"/>
</dbReference>
<dbReference type="RefSeq" id="WP_074732861.1">
    <property type="nucleotide sequence ID" value="NZ_FNYK01000101.1"/>
</dbReference>
<dbReference type="eggNOG" id="COG0673">
    <property type="taxonomic scope" value="Bacteria"/>
</dbReference>
<keyword evidence="5" id="KW-1185">Reference proteome</keyword>
<evidence type="ECO:0000256" key="1">
    <source>
        <dbReference type="ARBA" id="ARBA00010928"/>
    </source>
</evidence>
<dbReference type="Pfam" id="PF02894">
    <property type="entry name" value="GFO_IDH_MocA_C"/>
    <property type="match status" value="1"/>
</dbReference>
<evidence type="ECO:0000313" key="4">
    <source>
        <dbReference type="EMBL" id="SEJ30591.1"/>
    </source>
</evidence>
<dbReference type="InterPro" id="IPR000683">
    <property type="entry name" value="Gfo/Idh/MocA-like_OxRdtase_N"/>
</dbReference>
<feature type="domain" description="Gfo/Idh/MocA-like oxidoreductase C-terminal" evidence="3">
    <location>
        <begin position="136"/>
        <end position="340"/>
    </location>
</feature>
<reference evidence="5" key="1">
    <citation type="submission" date="2016-10" db="EMBL/GenBank/DDBJ databases">
        <authorList>
            <person name="Varghese N."/>
        </authorList>
    </citation>
    <scope>NUCLEOTIDE SEQUENCE [LARGE SCALE GENOMIC DNA]</scope>
    <source>
        <strain evidence="5">DSM 20406</strain>
    </source>
</reference>
<organism evidence="4 5">
    <name type="scientific">Sharpea azabuensis</name>
    <dbReference type="NCBI Taxonomy" id="322505"/>
    <lineage>
        <taxon>Bacteria</taxon>
        <taxon>Bacillati</taxon>
        <taxon>Bacillota</taxon>
        <taxon>Erysipelotrichia</taxon>
        <taxon>Erysipelotrichales</taxon>
        <taxon>Coprobacillaceae</taxon>
        <taxon>Sharpea</taxon>
    </lineage>
</organism>
<evidence type="ECO:0000313" key="5">
    <source>
        <dbReference type="Proteomes" id="UP000183028"/>
    </source>
</evidence>